<comment type="subcellular location">
    <subcellularLocation>
        <location evidence="1">Membrane</location>
        <topology evidence="1">Multi-pass membrane protein</topology>
    </subcellularLocation>
</comment>
<name>A0A2J8AAR5_9CHLO</name>
<feature type="compositionally biased region" description="Low complexity" evidence="5">
    <location>
        <begin position="346"/>
        <end position="356"/>
    </location>
</feature>
<protein>
    <submittedName>
        <fullName evidence="8">Putative sugar phosphate/phosphate translocator</fullName>
    </submittedName>
</protein>
<keyword evidence="9" id="KW-1185">Reference proteome</keyword>
<keyword evidence="3 6" id="KW-1133">Transmembrane helix</keyword>
<evidence type="ECO:0000256" key="4">
    <source>
        <dbReference type="ARBA" id="ARBA00023136"/>
    </source>
</evidence>
<feature type="transmembrane region" description="Helical" evidence="6">
    <location>
        <begin position="12"/>
        <end position="33"/>
    </location>
</feature>
<dbReference type="GO" id="GO:0016020">
    <property type="term" value="C:membrane"/>
    <property type="evidence" value="ECO:0007669"/>
    <property type="project" value="UniProtKB-SubCell"/>
</dbReference>
<feature type="domain" description="Sugar phosphate transporter" evidence="7">
    <location>
        <begin position="18"/>
        <end position="305"/>
    </location>
</feature>
<comment type="caution">
    <text evidence="8">The sequence shown here is derived from an EMBL/GenBank/DDBJ whole genome shotgun (WGS) entry which is preliminary data.</text>
</comment>
<sequence length="366" mass="38454">MAVHAANPHGASPIVTFLTIVAWYTSNIGVLLLNKYLLSSTGFHHPVFLTLCHMLACTAIGGGASLFRILPMKPVKSWQQFMKIAVLAVVFCLTVVLGNASLKFIPVSFNQAIGSTTPFFTAVLAYAMQGHREVPLTYYSLIPIMAGVVVASGGEPLFNIIGFTFCLTATALRALKSVLQSILMTDPSEKLDPMSLLLYMSATSVMLLVPMAAVVEPGAFGTAVRLIRASPHFGYWLLGNSALAYFVNLTNFLVTKYTSALTLQVLGNAKGVVAAAVSVAVFRNMVTAQGCGGYAITVAGVFMYSESKRRAKAAAASASANAKAEGEGNGSSGGGKNSNERETPVATATTTTGAAGDLYFRGPERA</sequence>
<dbReference type="SUPFAM" id="SSF103481">
    <property type="entry name" value="Multidrug resistance efflux transporter EmrE"/>
    <property type="match status" value="1"/>
</dbReference>
<dbReference type="InterPro" id="IPR004853">
    <property type="entry name" value="Sugar_P_trans_dom"/>
</dbReference>
<dbReference type="EMBL" id="PGGS01000084">
    <property type="protein sequence ID" value="PNH09611.1"/>
    <property type="molecule type" value="Genomic_DNA"/>
</dbReference>
<dbReference type="AlphaFoldDB" id="A0A2J8AAR5"/>
<feature type="region of interest" description="Disordered" evidence="5">
    <location>
        <begin position="318"/>
        <end position="366"/>
    </location>
</feature>
<proteinExistence type="predicted"/>
<dbReference type="InterPro" id="IPR050186">
    <property type="entry name" value="TPT_transporter"/>
</dbReference>
<keyword evidence="2 6" id="KW-0812">Transmembrane</keyword>
<feature type="compositionally biased region" description="Gly residues" evidence="5">
    <location>
        <begin position="327"/>
        <end position="336"/>
    </location>
</feature>
<feature type="transmembrane region" description="Helical" evidence="6">
    <location>
        <begin position="45"/>
        <end position="69"/>
    </location>
</feature>
<feature type="transmembrane region" description="Helical" evidence="6">
    <location>
        <begin position="261"/>
        <end position="280"/>
    </location>
</feature>
<feature type="transmembrane region" description="Helical" evidence="6">
    <location>
        <begin position="286"/>
        <end position="304"/>
    </location>
</feature>
<feature type="transmembrane region" description="Helical" evidence="6">
    <location>
        <begin position="235"/>
        <end position="254"/>
    </location>
</feature>
<dbReference type="InterPro" id="IPR037185">
    <property type="entry name" value="EmrE-like"/>
</dbReference>
<evidence type="ECO:0000313" key="9">
    <source>
        <dbReference type="Proteomes" id="UP000236333"/>
    </source>
</evidence>
<accession>A0A2J8AAR5</accession>
<feature type="transmembrane region" description="Helical" evidence="6">
    <location>
        <begin position="108"/>
        <end position="127"/>
    </location>
</feature>
<dbReference type="Pfam" id="PF03151">
    <property type="entry name" value="TPT"/>
    <property type="match status" value="1"/>
</dbReference>
<evidence type="ECO:0000256" key="3">
    <source>
        <dbReference type="ARBA" id="ARBA00022989"/>
    </source>
</evidence>
<evidence type="ECO:0000256" key="5">
    <source>
        <dbReference type="SAM" id="MobiDB-lite"/>
    </source>
</evidence>
<dbReference type="OrthoDB" id="10261634at2759"/>
<dbReference type="Proteomes" id="UP000236333">
    <property type="component" value="Unassembled WGS sequence"/>
</dbReference>
<evidence type="ECO:0000256" key="1">
    <source>
        <dbReference type="ARBA" id="ARBA00004141"/>
    </source>
</evidence>
<reference evidence="8 9" key="1">
    <citation type="journal article" date="2017" name="Mol. Biol. Evol.">
        <title>The 4-celled Tetrabaena socialis nuclear genome reveals the essential components for genetic control of cell number at the origin of multicellularity in the volvocine lineage.</title>
        <authorList>
            <person name="Featherston J."/>
            <person name="Arakaki Y."/>
            <person name="Hanschen E.R."/>
            <person name="Ferris P.J."/>
            <person name="Michod R.E."/>
            <person name="Olson B.J.S.C."/>
            <person name="Nozaki H."/>
            <person name="Durand P.M."/>
        </authorList>
    </citation>
    <scope>NUCLEOTIDE SEQUENCE [LARGE SCALE GENOMIC DNA]</scope>
    <source>
        <strain evidence="8 9">NIES-571</strain>
    </source>
</reference>
<feature type="transmembrane region" description="Helical" evidence="6">
    <location>
        <begin position="196"/>
        <end position="215"/>
    </location>
</feature>
<keyword evidence="4 6" id="KW-0472">Membrane</keyword>
<evidence type="ECO:0000313" key="8">
    <source>
        <dbReference type="EMBL" id="PNH09611.1"/>
    </source>
</evidence>
<feature type="transmembrane region" description="Helical" evidence="6">
    <location>
        <begin position="81"/>
        <end position="102"/>
    </location>
</feature>
<organism evidence="8 9">
    <name type="scientific">Tetrabaena socialis</name>
    <dbReference type="NCBI Taxonomy" id="47790"/>
    <lineage>
        <taxon>Eukaryota</taxon>
        <taxon>Viridiplantae</taxon>
        <taxon>Chlorophyta</taxon>
        <taxon>core chlorophytes</taxon>
        <taxon>Chlorophyceae</taxon>
        <taxon>CS clade</taxon>
        <taxon>Chlamydomonadales</taxon>
        <taxon>Tetrabaenaceae</taxon>
        <taxon>Tetrabaena</taxon>
    </lineage>
</organism>
<evidence type="ECO:0000256" key="2">
    <source>
        <dbReference type="ARBA" id="ARBA00022692"/>
    </source>
</evidence>
<gene>
    <name evidence="8" type="ORF">TSOC_003762</name>
</gene>
<evidence type="ECO:0000256" key="6">
    <source>
        <dbReference type="SAM" id="Phobius"/>
    </source>
</evidence>
<evidence type="ECO:0000259" key="7">
    <source>
        <dbReference type="Pfam" id="PF03151"/>
    </source>
</evidence>
<dbReference type="PANTHER" id="PTHR11132">
    <property type="entry name" value="SOLUTE CARRIER FAMILY 35"/>
    <property type="match status" value="1"/>
</dbReference>